<keyword evidence="12" id="KW-1185">Reference proteome</keyword>
<dbReference type="InterPro" id="IPR000504">
    <property type="entry name" value="RRM_dom"/>
</dbReference>
<evidence type="ECO:0000256" key="3">
    <source>
        <dbReference type="ARBA" id="ARBA00008557"/>
    </source>
</evidence>
<dbReference type="Gene3D" id="3.30.70.330">
    <property type="match status" value="1"/>
</dbReference>
<evidence type="ECO:0000259" key="10">
    <source>
        <dbReference type="PROSITE" id="PS51309"/>
    </source>
</evidence>
<comment type="subcellular location">
    <subcellularLocation>
        <location evidence="2">Cytoplasm</location>
    </subcellularLocation>
    <subcellularLocation>
        <location evidence="1">Nucleus</location>
    </subcellularLocation>
</comment>
<dbReference type="FunFam" id="1.10.1900.10:FF:000009">
    <property type="entry name" value="Polyadenylate-binding protein"/>
    <property type="match status" value="1"/>
</dbReference>
<keyword evidence="7" id="KW-0539">Nucleus</keyword>
<accession>A0AAD5R8W1</accession>
<organism evidence="11 12">
    <name type="scientific">Parelaphostrongylus tenuis</name>
    <name type="common">Meningeal worm</name>
    <dbReference type="NCBI Taxonomy" id="148309"/>
    <lineage>
        <taxon>Eukaryota</taxon>
        <taxon>Metazoa</taxon>
        <taxon>Ecdysozoa</taxon>
        <taxon>Nematoda</taxon>
        <taxon>Chromadorea</taxon>
        <taxon>Rhabditida</taxon>
        <taxon>Rhabditina</taxon>
        <taxon>Rhabditomorpha</taxon>
        <taxon>Strongyloidea</taxon>
        <taxon>Metastrongylidae</taxon>
        <taxon>Parelaphostrongylus</taxon>
    </lineage>
</organism>
<dbReference type="Gene3D" id="1.10.1900.10">
    <property type="entry name" value="c-terminal domain of poly(a) binding protein"/>
    <property type="match status" value="1"/>
</dbReference>
<keyword evidence="4" id="KW-0963">Cytoplasm</keyword>
<dbReference type="Pfam" id="PF00658">
    <property type="entry name" value="MLLE"/>
    <property type="match status" value="1"/>
</dbReference>
<feature type="domain" description="PABC" evidence="10">
    <location>
        <begin position="163"/>
        <end position="242"/>
    </location>
</feature>
<dbReference type="InterPro" id="IPR012677">
    <property type="entry name" value="Nucleotide-bd_a/b_plait_sf"/>
</dbReference>
<sequence>MQRYQGVNLYVKNLDDAVDDETLRKHFETYGKITSAKVMTDENGRSKGYGFVCFEKADDATNAVAEMNSKWSAQNHSTSPSLGELRAQQFNPGAVHGGTRLAGQRFIQGSFAGQPQYTGPRPQLVSGSLKYQGKLTSAAKPGPAPLFQHYQQHTAQGVEIGGQVPLTTHMLAQAASQEQKQLLGERIYAVIEKMFPGHKEAGKITEMMLDIDNSELIMMLQDIDLLKSKVDEAASVLQSAAERN</sequence>
<name>A0AAD5R8W1_PARTN</name>
<feature type="domain" description="RRM" evidence="9">
    <location>
        <begin position="7"/>
        <end position="70"/>
    </location>
</feature>
<evidence type="ECO:0000256" key="4">
    <source>
        <dbReference type="ARBA" id="ARBA00022490"/>
    </source>
</evidence>
<dbReference type="GO" id="GO:0005737">
    <property type="term" value="C:cytoplasm"/>
    <property type="evidence" value="ECO:0007669"/>
    <property type="project" value="UniProtKB-SubCell"/>
</dbReference>
<evidence type="ECO:0000256" key="1">
    <source>
        <dbReference type="ARBA" id="ARBA00004123"/>
    </source>
</evidence>
<evidence type="ECO:0000313" key="11">
    <source>
        <dbReference type="EMBL" id="KAJ1371595.1"/>
    </source>
</evidence>
<dbReference type="FunFam" id="3.30.70.330:FF:000651">
    <property type="entry name" value="Poly(A) binding protein cytoplasmic 1 like"/>
    <property type="match status" value="1"/>
</dbReference>
<dbReference type="SUPFAM" id="SSF63570">
    <property type="entry name" value="PABC (PABP) domain"/>
    <property type="match status" value="1"/>
</dbReference>
<dbReference type="InterPro" id="IPR036053">
    <property type="entry name" value="PABP-dom"/>
</dbReference>
<dbReference type="AlphaFoldDB" id="A0AAD5R8W1"/>
<gene>
    <name evidence="11" type="ORF">KIN20_033578</name>
</gene>
<dbReference type="Proteomes" id="UP001196413">
    <property type="component" value="Unassembled WGS sequence"/>
</dbReference>
<evidence type="ECO:0008006" key="13">
    <source>
        <dbReference type="Google" id="ProtNLM"/>
    </source>
</evidence>
<evidence type="ECO:0000256" key="2">
    <source>
        <dbReference type="ARBA" id="ARBA00004496"/>
    </source>
</evidence>
<dbReference type="InterPro" id="IPR002004">
    <property type="entry name" value="PABP_HYD_C"/>
</dbReference>
<dbReference type="Pfam" id="PF00076">
    <property type="entry name" value="RRM_1"/>
    <property type="match status" value="1"/>
</dbReference>
<evidence type="ECO:0000256" key="6">
    <source>
        <dbReference type="ARBA" id="ARBA00022884"/>
    </source>
</evidence>
<comment type="similarity">
    <text evidence="3">Belongs to the polyadenylate-binding protein type-1 family.</text>
</comment>
<evidence type="ECO:0000256" key="7">
    <source>
        <dbReference type="ARBA" id="ARBA00023242"/>
    </source>
</evidence>
<proteinExistence type="inferred from homology"/>
<dbReference type="SMART" id="SM00517">
    <property type="entry name" value="PolyA"/>
    <property type="match status" value="1"/>
</dbReference>
<reference evidence="11" key="1">
    <citation type="submission" date="2021-06" db="EMBL/GenBank/DDBJ databases">
        <title>Parelaphostrongylus tenuis whole genome reference sequence.</title>
        <authorList>
            <person name="Garwood T.J."/>
            <person name="Larsen P.A."/>
            <person name="Fountain-Jones N.M."/>
            <person name="Garbe J.R."/>
            <person name="Macchietto M.G."/>
            <person name="Kania S.A."/>
            <person name="Gerhold R.W."/>
            <person name="Richards J.E."/>
            <person name="Wolf T.M."/>
        </authorList>
    </citation>
    <scope>NUCLEOTIDE SEQUENCE</scope>
    <source>
        <strain evidence="11">MNPRO001-30</strain>
        <tissue evidence="11">Meninges</tissue>
    </source>
</reference>
<evidence type="ECO:0000256" key="8">
    <source>
        <dbReference type="PROSITE-ProRule" id="PRU00176"/>
    </source>
</evidence>
<dbReference type="PANTHER" id="PTHR24012">
    <property type="entry name" value="RNA BINDING PROTEIN"/>
    <property type="match status" value="1"/>
</dbReference>
<comment type="caution">
    <text evidence="11">The sequence shown here is derived from an EMBL/GenBank/DDBJ whole genome shotgun (WGS) entry which is preliminary data.</text>
</comment>
<protein>
    <recommendedName>
        <fullName evidence="13">Polyadenylate-binding protein</fullName>
    </recommendedName>
</protein>
<dbReference type="InterPro" id="IPR035979">
    <property type="entry name" value="RBD_domain_sf"/>
</dbReference>
<evidence type="ECO:0000313" key="12">
    <source>
        <dbReference type="Proteomes" id="UP001196413"/>
    </source>
</evidence>
<keyword evidence="6 8" id="KW-0694">RNA-binding</keyword>
<dbReference type="GO" id="GO:0003723">
    <property type="term" value="F:RNA binding"/>
    <property type="evidence" value="ECO:0007669"/>
    <property type="project" value="UniProtKB-UniRule"/>
</dbReference>
<evidence type="ECO:0000256" key="5">
    <source>
        <dbReference type="ARBA" id="ARBA00022737"/>
    </source>
</evidence>
<keyword evidence="5" id="KW-0677">Repeat</keyword>
<dbReference type="SUPFAM" id="SSF54928">
    <property type="entry name" value="RNA-binding domain, RBD"/>
    <property type="match status" value="1"/>
</dbReference>
<evidence type="ECO:0000259" key="9">
    <source>
        <dbReference type="PROSITE" id="PS50102"/>
    </source>
</evidence>
<dbReference type="EMBL" id="JAHQIW010007006">
    <property type="protein sequence ID" value="KAJ1371595.1"/>
    <property type="molecule type" value="Genomic_DNA"/>
</dbReference>
<dbReference type="PROSITE" id="PS51309">
    <property type="entry name" value="PABC"/>
    <property type="match status" value="1"/>
</dbReference>
<dbReference type="PROSITE" id="PS50102">
    <property type="entry name" value="RRM"/>
    <property type="match status" value="1"/>
</dbReference>
<dbReference type="SMART" id="SM00360">
    <property type="entry name" value="RRM"/>
    <property type="match status" value="1"/>
</dbReference>
<dbReference type="GO" id="GO:0005634">
    <property type="term" value="C:nucleus"/>
    <property type="evidence" value="ECO:0007669"/>
    <property type="project" value="UniProtKB-SubCell"/>
</dbReference>